<dbReference type="Gene3D" id="3.40.50.1820">
    <property type="entry name" value="alpha/beta hydrolase"/>
    <property type="match status" value="1"/>
</dbReference>
<accession>A0A8E2EKS5</accession>
<feature type="domain" description="AB hydrolase-1" evidence="2">
    <location>
        <begin position="314"/>
        <end position="545"/>
    </location>
</feature>
<protein>
    <submittedName>
        <fullName evidence="3">Alpha/beta hydrolase-like protein</fullName>
    </submittedName>
</protein>
<dbReference type="EMBL" id="KV744816">
    <property type="protein sequence ID" value="OCK85631.1"/>
    <property type="molecule type" value="Genomic_DNA"/>
</dbReference>
<dbReference type="OrthoDB" id="2851338at2759"/>
<evidence type="ECO:0000313" key="4">
    <source>
        <dbReference type="Proteomes" id="UP000250266"/>
    </source>
</evidence>
<evidence type="ECO:0000313" key="3">
    <source>
        <dbReference type="EMBL" id="OCK85631.1"/>
    </source>
</evidence>
<dbReference type="SUPFAM" id="SSF54909">
    <property type="entry name" value="Dimeric alpha+beta barrel"/>
    <property type="match status" value="1"/>
</dbReference>
<name>A0A8E2EKS5_9PEZI</name>
<gene>
    <name evidence="3" type="ORF">K432DRAFT_377516</name>
</gene>
<dbReference type="InterPro" id="IPR029058">
    <property type="entry name" value="AB_hydrolase_fold"/>
</dbReference>
<reference evidence="3 4" key="1">
    <citation type="journal article" date="2016" name="Nat. Commun.">
        <title>Ectomycorrhizal ecology is imprinted in the genome of the dominant symbiotic fungus Cenococcum geophilum.</title>
        <authorList>
            <consortium name="DOE Joint Genome Institute"/>
            <person name="Peter M."/>
            <person name="Kohler A."/>
            <person name="Ohm R.A."/>
            <person name="Kuo A."/>
            <person name="Krutzmann J."/>
            <person name="Morin E."/>
            <person name="Arend M."/>
            <person name="Barry K.W."/>
            <person name="Binder M."/>
            <person name="Choi C."/>
            <person name="Clum A."/>
            <person name="Copeland A."/>
            <person name="Grisel N."/>
            <person name="Haridas S."/>
            <person name="Kipfer T."/>
            <person name="LaButti K."/>
            <person name="Lindquist E."/>
            <person name="Lipzen A."/>
            <person name="Maire R."/>
            <person name="Meier B."/>
            <person name="Mihaltcheva S."/>
            <person name="Molinier V."/>
            <person name="Murat C."/>
            <person name="Poggeler S."/>
            <person name="Quandt C.A."/>
            <person name="Sperisen C."/>
            <person name="Tritt A."/>
            <person name="Tisserant E."/>
            <person name="Crous P.W."/>
            <person name="Henrissat B."/>
            <person name="Nehls U."/>
            <person name="Egli S."/>
            <person name="Spatafora J.W."/>
            <person name="Grigoriev I.V."/>
            <person name="Martin F.M."/>
        </authorList>
    </citation>
    <scope>NUCLEOTIDE SEQUENCE [LARGE SCALE GENOMIC DNA]</scope>
    <source>
        <strain evidence="3 4">CBS 459.81</strain>
    </source>
</reference>
<dbReference type="InterPro" id="IPR011008">
    <property type="entry name" value="Dimeric_a/b-barrel"/>
</dbReference>
<dbReference type="InterPro" id="IPR000073">
    <property type="entry name" value="AB_hydrolase_1"/>
</dbReference>
<dbReference type="Proteomes" id="UP000250266">
    <property type="component" value="Unassembled WGS sequence"/>
</dbReference>
<dbReference type="Pfam" id="PF00561">
    <property type="entry name" value="Abhydrolase_1"/>
    <property type="match status" value="1"/>
</dbReference>
<comment type="similarity">
    <text evidence="1">Belongs to the AB hydrolase superfamily.</text>
</comment>
<dbReference type="SUPFAM" id="SSF53474">
    <property type="entry name" value="alpha/beta-Hydrolases"/>
    <property type="match status" value="1"/>
</dbReference>
<keyword evidence="4" id="KW-1185">Reference proteome</keyword>
<dbReference type="PANTHER" id="PTHR43039">
    <property type="entry name" value="ESTERASE-RELATED"/>
    <property type="match status" value="1"/>
</dbReference>
<dbReference type="AlphaFoldDB" id="A0A8E2EKS5"/>
<keyword evidence="3" id="KW-0378">Hydrolase</keyword>
<dbReference type="GO" id="GO:0016787">
    <property type="term" value="F:hydrolase activity"/>
    <property type="evidence" value="ECO:0007669"/>
    <property type="project" value="UniProtKB-KW"/>
</dbReference>
<evidence type="ECO:0000256" key="1">
    <source>
        <dbReference type="ARBA" id="ARBA00008645"/>
    </source>
</evidence>
<proteinExistence type="inferred from homology"/>
<evidence type="ECO:0000259" key="2">
    <source>
        <dbReference type="Pfam" id="PF00561"/>
    </source>
</evidence>
<sequence length="559" mass="62873">MAPTLGILYVTMQPKDDLPISQFHDWYNNEHGPGRLRLPFVTNGFRYHAIDLSADSASAEKPEWMAIYDIQDMEELMKEPYTKLRQPPVQSQRERDSMKKITVNRKFYDFIGEVKGDGFRRLEDVEMEGEGNVMVAVFLTLHPGKENNGELAKWYSEEHVPMLSKVPGWLRTRQFITSTLERKEGDSLELLSLHEYSPQNGLGGEEFKAAMSTKWNDEIYRSVVREERMRTYDLYYTFGPAPRDLSVLESKDTFQIESTDRKTRTTPESRGRRGAIESFATTKDGIELPYRLEGSSDPQAPLIVLSNSILVEWGIWDSFVDAFLSDSKNKKYRILRYHTRGRSSNCSTQPVTMDLLASDVIALLDALRIPKAAAVIGVSLGGATALNAGLKYPERIAAFVACDTNALAPSGNKKAWGERIEIAEKEGAQAQSGEKVVGEQLAEMTVRRWFMKETYDGGKMEAEIGRVKKMVESNSLEGFKESVQALYEYDFRPEMKEFAGKGAFLVGEGDGVLPDTMKEMSNSLGKGASLFLIPGAGHLPMVEKPENVAHFVTMFLGRE</sequence>
<organism evidence="3 4">
    <name type="scientific">Lepidopterella palustris CBS 459.81</name>
    <dbReference type="NCBI Taxonomy" id="1314670"/>
    <lineage>
        <taxon>Eukaryota</taxon>
        <taxon>Fungi</taxon>
        <taxon>Dikarya</taxon>
        <taxon>Ascomycota</taxon>
        <taxon>Pezizomycotina</taxon>
        <taxon>Dothideomycetes</taxon>
        <taxon>Pleosporomycetidae</taxon>
        <taxon>Mytilinidiales</taxon>
        <taxon>Argynnaceae</taxon>
        <taxon>Lepidopterella</taxon>
    </lineage>
</organism>